<feature type="region of interest" description="Disordered" evidence="2">
    <location>
        <begin position="47"/>
        <end position="69"/>
    </location>
</feature>
<dbReference type="Gene3D" id="1.20.120.1640">
    <property type="match status" value="1"/>
</dbReference>
<name>C0R8T3_BORVA</name>
<evidence type="ECO:0000313" key="3">
    <source>
        <dbReference type="EMBL" id="ACN52854.1"/>
    </source>
</evidence>
<keyword evidence="1" id="KW-0175">Coiled coil</keyword>
<proteinExistence type="predicted"/>
<evidence type="ECO:0008006" key="5">
    <source>
        <dbReference type="Google" id="ProtNLM"/>
    </source>
</evidence>
<dbReference type="EMBL" id="CP001437">
    <property type="protein sequence ID" value="ACN52854.1"/>
    <property type="molecule type" value="Genomic_DNA"/>
</dbReference>
<dbReference type="HOGENOM" id="CLU_777716_0_0_12"/>
<dbReference type="GeneID" id="63641825"/>
<dbReference type="Proteomes" id="UP000006163">
    <property type="component" value="Plasmid VS116_lp25"/>
</dbReference>
<reference evidence="3 4" key="1">
    <citation type="journal article" date="2012" name="J. Bacteriol.">
        <title>Whole-Genome Sequences of Borrelia bissettii, Borrelia valaisiana, and Borrelia spielmanii.</title>
        <authorList>
            <person name="Schutzer S.E."/>
            <person name="Fraser-Liggett C.M."/>
            <person name="Qiu W.G."/>
            <person name="Kraiczy P."/>
            <person name="Mongodin E.F."/>
            <person name="Dunn J.J."/>
            <person name="Luft B.J."/>
            <person name="Casjens S.R."/>
        </authorList>
    </citation>
    <scope>NUCLEOTIDE SEQUENCE [LARGE SCALE GENOMIC DNA]</scope>
    <source>
        <strain evidence="3 4">VS116</strain>
        <plasmid evidence="3">VS116_lp25</plasmid>
    </source>
</reference>
<keyword evidence="3" id="KW-0614">Plasmid</keyword>
<feature type="coiled-coil region" evidence="1">
    <location>
        <begin position="154"/>
        <end position="207"/>
    </location>
</feature>
<evidence type="ECO:0000256" key="2">
    <source>
        <dbReference type="SAM" id="MobiDB-lite"/>
    </source>
</evidence>
<gene>
    <name evidence="3" type="ORF">BVAVS116_E0052</name>
</gene>
<evidence type="ECO:0000313" key="4">
    <source>
        <dbReference type="Proteomes" id="UP000006163"/>
    </source>
</evidence>
<evidence type="ECO:0000256" key="1">
    <source>
        <dbReference type="SAM" id="Coils"/>
    </source>
</evidence>
<organism evidence="3 4">
    <name type="scientific">Borreliella valaisiana VS116</name>
    <dbReference type="NCBI Taxonomy" id="445987"/>
    <lineage>
        <taxon>Bacteria</taxon>
        <taxon>Pseudomonadati</taxon>
        <taxon>Spirochaetota</taxon>
        <taxon>Spirochaetia</taxon>
        <taxon>Spirochaetales</taxon>
        <taxon>Borreliaceae</taxon>
        <taxon>Borreliella</taxon>
    </lineage>
</organism>
<protein>
    <recommendedName>
        <fullName evidence="5">Lipoprotein</fullName>
    </recommendedName>
</protein>
<dbReference type="OrthoDB" id="352878at2"/>
<dbReference type="RefSeq" id="WP_012665325.1">
    <property type="nucleotide sequence ID" value="NC_012166.1"/>
</dbReference>
<accession>C0R8T3</accession>
<sequence>MMRRNNMYILLLTTILFVSCKFFGNSGASKEGASLLDVANKISHSRIATSSGKQEENTSDTTGKAKKNKSIPEMLADAPAVTSKDKLTEEDNKKLMDFFSKTKKYQSGLDSIYNKYTRSYGTINTYGSCGDYSIGCFSTGPSEIRKKALDELKKNKLEEEYSKLSKILKSAVSSYKDATLEDAIEKYRKAIEQASEAENKIETVKDYTDAKSATAEKKKKNVDHLKIARSVLPIIKKTIEIACLSYADAFVAVTSSLSCNEFKQAINEFNVAAKQYANGDKGDNAVDVIVGTISGMTSGFEDAGFKRAKMFASNKKGSEVENMIKAIDKLSAIYKKVK</sequence>
<dbReference type="PROSITE" id="PS51257">
    <property type="entry name" value="PROKAR_LIPOPROTEIN"/>
    <property type="match status" value="1"/>
</dbReference>
<geneLocation type="plasmid" evidence="3 4">
    <name>VS116_lp25</name>
</geneLocation>
<keyword evidence="4" id="KW-1185">Reference proteome</keyword>
<dbReference type="AlphaFoldDB" id="C0R8T3"/>